<dbReference type="EnsemblMetazoa" id="ENSAATROPT009104">
    <property type="protein sequence ID" value="ENSAATROPP008228"/>
    <property type="gene ID" value="ENSAATROPG007417"/>
</dbReference>
<protein>
    <submittedName>
        <fullName evidence="1">Uncharacterized protein</fullName>
    </submittedName>
</protein>
<dbReference type="InterPro" id="IPR042465">
    <property type="entry name" value="XXLT1"/>
</dbReference>
<evidence type="ECO:0000313" key="2">
    <source>
        <dbReference type="Proteomes" id="UP000075880"/>
    </source>
</evidence>
<name>A0AAG5DC20_ANOAO</name>
<dbReference type="GO" id="GO:0016266">
    <property type="term" value="P:protein O-linked glycosylation via N-acetyl-galactosamine"/>
    <property type="evidence" value="ECO:0007669"/>
    <property type="project" value="TreeGrafter"/>
</dbReference>
<evidence type="ECO:0000313" key="1">
    <source>
        <dbReference type="EnsemblMetazoa" id="ENSAATROPP008228"/>
    </source>
</evidence>
<dbReference type="PANTHER" id="PTHR46612">
    <property type="entry name" value="XYLOSIDE XYLOSYLTRANSFERASE 1"/>
    <property type="match status" value="1"/>
</dbReference>
<dbReference type="PANTHER" id="PTHR46612:SF1">
    <property type="entry name" value="XYLOSIDE XYLOSYLTRANSFERASE 1"/>
    <property type="match status" value="1"/>
</dbReference>
<sequence length="156" mass="18143">MSMNKILLVFIVASGFLLFIYANSSVFNRRMLHKETSNPRTAHTDEVEAAPLVHHNHHLHQDLHSFKRKDALSNSVSSEATASNLKRVKYISKRTNDTEYNIFIIYTKESQNRILHNQLELFLRSLLKYSSVELHLHIITDEQSEQSAEELIKQQI</sequence>
<keyword evidence="2" id="KW-1185">Reference proteome</keyword>
<dbReference type="GO" id="GO:0005789">
    <property type="term" value="C:endoplasmic reticulum membrane"/>
    <property type="evidence" value="ECO:0007669"/>
    <property type="project" value="TreeGrafter"/>
</dbReference>
<reference evidence="1" key="1">
    <citation type="submission" date="2024-04" db="UniProtKB">
        <authorList>
            <consortium name="EnsemblMetazoa"/>
        </authorList>
    </citation>
    <scope>IDENTIFICATION</scope>
    <source>
        <strain evidence="1">EBRO</strain>
    </source>
</reference>
<organism evidence="1 2">
    <name type="scientific">Anopheles atroparvus</name>
    <name type="common">European mosquito</name>
    <dbReference type="NCBI Taxonomy" id="41427"/>
    <lineage>
        <taxon>Eukaryota</taxon>
        <taxon>Metazoa</taxon>
        <taxon>Ecdysozoa</taxon>
        <taxon>Arthropoda</taxon>
        <taxon>Hexapoda</taxon>
        <taxon>Insecta</taxon>
        <taxon>Pterygota</taxon>
        <taxon>Neoptera</taxon>
        <taxon>Endopterygota</taxon>
        <taxon>Diptera</taxon>
        <taxon>Nematocera</taxon>
        <taxon>Culicoidea</taxon>
        <taxon>Culicidae</taxon>
        <taxon>Anophelinae</taxon>
        <taxon>Anopheles</taxon>
    </lineage>
</organism>
<dbReference type="GO" id="GO:0140560">
    <property type="term" value="F:xylosyl alpha-1,3-xylosyltransferase activity"/>
    <property type="evidence" value="ECO:0007669"/>
    <property type="project" value="TreeGrafter"/>
</dbReference>
<accession>A0AAG5DC20</accession>
<proteinExistence type="predicted"/>
<dbReference type="Proteomes" id="UP000075880">
    <property type="component" value="Unassembled WGS sequence"/>
</dbReference>
<dbReference type="AlphaFoldDB" id="A0AAG5DC20"/>